<keyword evidence="2" id="KW-1185">Reference proteome</keyword>
<evidence type="ECO:0000313" key="1">
    <source>
        <dbReference type="EMBL" id="KAG9343724.1"/>
    </source>
</evidence>
<dbReference type="Proteomes" id="UP000824540">
    <property type="component" value="Unassembled WGS sequence"/>
</dbReference>
<evidence type="ECO:0000313" key="2">
    <source>
        <dbReference type="Proteomes" id="UP000824540"/>
    </source>
</evidence>
<gene>
    <name evidence="1" type="ORF">JZ751_013102</name>
</gene>
<name>A0A8T2NU97_9TELE</name>
<accession>A0A8T2NU97</accession>
<protein>
    <submittedName>
        <fullName evidence="1">Uncharacterized protein</fullName>
    </submittedName>
</protein>
<proteinExistence type="predicted"/>
<organism evidence="1 2">
    <name type="scientific">Albula glossodonta</name>
    <name type="common">roundjaw bonefish</name>
    <dbReference type="NCBI Taxonomy" id="121402"/>
    <lineage>
        <taxon>Eukaryota</taxon>
        <taxon>Metazoa</taxon>
        <taxon>Chordata</taxon>
        <taxon>Craniata</taxon>
        <taxon>Vertebrata</taxon>
        <taxon>Euteleostomi</taxon>
        <taxon>Actinopterygii</taxon>
        <taxon>Neopterygii</taxon>
        <taxon>Teleostei</taxon>
        <taxon>Albuliformes</taxon>
        <taxon>Albulidae</taxon>
        <taxon>Albula</taxon>
    </lineage>
</organism>
<reference evidence="1" key="1">
    <citation type="thesis" date="2021" institute="BYU ScholarsArchive" country="Provo, UT, USA">
        <title>Applications of and Algorithms for Genome Assembly and Genomic Analyses with an Emphasis on Marine Teleosts.</title>
        <authorList>
            <person name="Pickett B.D."/>
        </authorList>
    </citation>
    <scope>NUCLEOTIDE SEQUENCE</scope>
    <source>
        <strain evidence="1">HI-2016</strain>
    </source>
</reference>
<dbReference type="AlphaFoldDB" id="A0A8T2NU97"/>
<sequence>MEAGVGRPCAFIKPCLRSFIYAQTRGSCFRPTTPALLRLTLSPMLRFSSPRNEILTLLRDDLYNDLMESREMRMFAVIIFDCRRGSAAGCPVARQLVDCESEAVSTGTGLTLRRSDCVKAMGGALRSPTGTKARRQRAAPLAVIHTCQRGADRSQKRSQQEALWTRPNCKSDYRSM</sequence>
<comment type="caution">
    <text evidence="1">The sequence shown here is derived from an EMBL/GenBank/DDBJ whole genome shotgun (WGS) entry which is preliminary data.</text>
</comment>
<dbReference type="EMBL" id="JAFBMS010000022">
    <property type="protein sequence ID" value="KAG9343724.1"/>
    <property type="molecule type" value="Genomic_DNA"/>
</dbReference>